<evidence type="ECO:0000256" key="2">
    <source>
        <dbReference type="ARBA" id="ARBA00038695"/>
    </source>
</evidence>
<dbReference type="InterPro" id="IPR032528">
    <property type="entry name" value="Ribosom_S30AE_C"/>
</dbReference>
<evidence type="ECO:0000259" key="5">
    <source>
        <dbReference type="Pfam" id="PF16321"/>
    </source>
</evidence>
<dbReference type="InterPro" id="IPR003489">
    <property type="entry name" value="RHF/RaiA"/>
</dbReference>
<dbReference type="Pfam" id="PF02482">
    <property type="entry name" value="Ribosomal_S30AE"/>
    <property type="match status" value="1"/>
</dbReference>
<evidence type="ECO:0000313" key="6">
    <source>
        <dbReference type="EMBL" id="MPR27007.1"/>
    </source>
</evidence>
<dbReference type="EMBL" id="VOSK01000069">
    <property type="protein sequence ID" value="MPR27007.1"/>
    <property type="molecule type" value="Genomic_DNA"/>
</dbReference>
<proteinExistence type="inferred from homology"/>
<dbReference type="InterPro" id="IPR038416">
    <property type="entry name" value="Ribosom_S30AE_C_sf"/>
</dbReference>
<comment type="subunit">
    <text evidence="2">Associates exclusively with 100S ribosomes, which are dimers of 70S ribosomes.</text>
</comment>
<sequence length="192" mass="20644">MTLRVSGKNLDIGEALRSQVQDRVAGALSKYFDGGYSGHVTVTRDGTGYRTDCVLHLTSGMTLEASGAAQDAYASFDQTAGRIENRLRRYKQRLKGRSGPVSGRAGNSLEMAYSVLEAPSDEAVEEEAYHPMVIAETTKPLHKLSVSDAVMQLDLTGAAALVFIHASTGRMNVVYRRGDGAIGWVDPPLAQP</sequence>
<evidence type="ECO:0000256" key="4">
    <source>
        <dbReference type="HAMAP-Rule" id="MF_00839"/>
    </source>
</evidence>
<comment type="function">
    <text evidence="4">Required for dimerization of active 70S ribosomes into 100S ribosomes in stationary phase; 100S ribosomes are translationally inactive and sometimes present during exponential growth.</text>
</comment>
<organism evidence="6 7">
    <name type="scientific">Microvirga tunisiensis</name>
    <dbReference type="NCBI Taxonomy" id="2108360"/>
    <lineage>
        <taxon>Bacteria</taxon>
        <taxon>Pseudomonadati</taxon>
        <taxon>Pseudomonadota</taxon>
        <taxon>Alphaproteobacteria</taxon>
        <taxon>Hyphomicrobiales</taxon>
        <taxon>Methylobacteriaceae</taxon>
        <taxon>Microvirga</taxon>
    </lineage>
</organism>
<name>A0A5N7MJ92_9HYPH</name>
<protein>
    <recommendedName>
        <fullName evidence="3 4">Ribosome hibernation promoting factor</fullName>
        <shortName evidence="4">HPF</shortName>
    </recommendedName>
</protein>
<dbReference type="OrthoDB" id="9794975at2"/>
<dbReference type="InterPro" id="IPR036567">
    <property type="entry name" value="RHF-like"/>
</dbReference>
<dbReference type="Gene3D" id="3.30.160.100">
    <property type="entry name" value="Ribosome hibernation promotion factor-like"/>
    <property type="match status" value="1"/>
</dbReference>
<dbReference type="SUPFAM" id="SSF69754">
    <property type="entry name" value="Ribosome binding protein Y (YfiA homologue)"/>
    <property type="match status" value="1"/>
</dbReference>
<dbReference type="CDD" id="cd00552">
    <property type="entry name" value="RaiA"/>
    <property type="match status" value="1"/>
</dbReference>
<dbReference type="PANTHER" id="PTHR33231:SF1">
    <property type="entry name" value="30S RIBOSOMAL PROTEIN"/>
    <property type="match status" value="1"/>
</dbReference>
<dbReference type="GO" id="GO:0045900">
    <property type="term" value="P:negative regulation of translational elongation"/>
    <property type="evidence" value="ECO:0007669"/>
    <property type="project" value="TreeGrafter"/>
</dbReference>
<reference evidence="6 7" key="1">
    <citation type="journal article" date="2019" name="Syst. Appl. Microbiol.">
        <title>Microvirga tunisiensis sp. nov., a root nodule symbiotic bacterium isolated from Lupinus micranthus and L. luteus grown in Northern Tunisia.</title>
        <authorList>
            <person name="Msaddak A."/>
            <person name="Rejili M."/>
            <person name="Duran D."/>
            <person name="Mars M."/>
            <person name="Palacios J.M."/>
            <person name="Ruiz-Argueso T."/>
            <person name="Rey L."/>
            <person name="Imperial J."/>
        </authorList>
    </citation>
    <scope>NUCLEOTIDE SEQUENCE [LARGE SCALE GENOMIC DNA]</scope>
    <source>
        <strain evidence="6 7">Lmie10</strain>
    </source>
</reference>
<dbReference type="GO" id="GO:0043024">
    <property type="term" value="F:ribosomal small subunit binding"/>
    <property type="evidence" value="ECO:0007669"/>
    <property type="project" value="TreeGrafter"/>
</dbReference>
<dbReference type="InterPro" id="IPR034694">
    <property type="entry name" value="HPF_long/plastid"/>
</dbReference>
<keyword evidence="1 4" id="KW-0810">Translation regulation</keyword>
<keyword evidence="4" id="KW-0963">Cytoplasm</keyword>
<dbReference type="NCBIfam" id="TIGR00741">
    <property type="entry name" value="yfiA"/>
    <property type="match status" value="1"/>
</dbReference>
<accession>A0A5N7MJ92</accession>
<evidence type="ECO:0000256" key="1">
    <source>
        <dbReference type="ARBA" id="ARBA00022845"/>
    </source>
</evidence>
<dbReference type="RefSeq" id="WP_152713156.1">
    <property type="nucleotide sequence ID" value="NZ_VOSJ01000069.1"/>
</dbReference>
<dbReference type="GO" id="GO:0022627">
    <property type="term" value="C:cytosolic small ribosomal subunit"/>
    <property type="evidence" value="ECO:0007669"/>
    <property type="project" value="TreeGrafter"/>
</dbReference>
<comment type="caution">
    <text evidence="6">The sequence shown here is derived from an EMBL/GenBank/DDBJ whole genome shotgun (WGS) entry which is preliminary data.</text>
</comment>
<comment type="subunit">
    <text evidence="4">Interacts with 100S ribosomes.</text>
</comment>
<comment type="similarity">
    <text evidence="4">Belongs to the HPF/YfiA ribosome-associated protein family. Long HPF subfamily.</text>
</comment>
<evidence type="ECO:0000256" key="3">
    <source>
        <dbReference type="ARBA" id="ARBA00041148"/>
    </source>
</evidence>
<evidence type="ECO:0000313" key="7">
    <source>
        <dbReference type="Proteomes" id="UP000403266"/>
    </source>
</evidence>
<dbReference type="AlphaFoldDB" id="A0A5N7MJ92"/>
<feature type="domain" description="Sigma 54 modulation/S30EA ribosomal protein C-terminal" evidence="5">
    <location>
        <begin position="130"/>
        <end position="183"/>
    </location>
</feature>
<dbReference type="Proteomes" id="UP000403266">
    <property type="component" value="Unassembled WGS sequence"/>
</dbReference>
<comment type="subcellular location">
    <subcellularLocation>
        <location evidence="4">Cytoplasm</location>
    </subcellularLocation>
</comment>
<gene>
    <name evidence="6" type="primary">raiA</name>
    <name evidence="4" type="synonym">hpf</name>
    <name evidence="6" type="ORF">FS320_17745</name>
</gene>
<keyword evidence="7" id="KW-1185">Reference proteome</keyword>
<dbReference type="PANTHER" id="PTHR33231">
    <property type="entry name" value="30S RIBOSOMAL PROTEIN"/>
    <property type="match status" value="1"/>
</dbReference>
<dbReference type="InterPro" id="IPR050574">
    <property type="entry name" value="HPF/YfiA_ribosome-assoc"/>
</dbReference>
<dbReference type="Gene3D" id="3.30.505.50">
    <property type="entry name" value="Sigma 54 modulation/S30EA ribosomal protein, C-terminal domain"/>
    <property type="match status" value="1"/>
</dbReference>
<dbReference type="Pfam" id="PF16321">
    <property type="entry name" value="Ribosom_S30AE_C"/>
    <property type="match status" value="1"/>
</dbReference>
<dbReference type="HAMAP" id="MF_00839">
    <property type="entry name" value="HPF"/>
    <property type="match status" value="1"/>
</dbReference>